<sequence length="125" mass="13793">MLLVSELVWEQQTRIPLVVAGLSAQWFSGWRPVASQWRPGGVPVASQWPLSGSGSRPRRQNHKHVSQRQHRGSTNFMLHVHVGAPPLQEAASLSTDSNSRGRRTQALLSGGERASVGRVKRSLQQ</sequence>
<dbReference type="Proteomes" id="UP001153269">
    <property type="component" value="Unassembled WGS sequence"/>
</dbReference>
<dbReference type="AlphaFoldDB" id="A0A9N7YEX9"/>
<name>A0A9N7YEX9_PLEPL</name>
<organism evidence="2 3">
    <name type="scientific">Pleuronectes platessa</name>
    <name type="common">European plaice</name>
    <dbReference type="NCBI Taxonomy" id="8262"/>
    <lineage>
        <taxon>Eukaryota</taxon>
        <taxon>Metazoa</taxon>
        <taxon>Chordata</taxon>
        <taxon>Craniata</taxon>
        <taxon>Vertebrata</taxon>
        <taxon>Euteleostomi</taxon>
        <taxon>Actinopterygii</taxon>
        <taxon>Neopterygii</taxon>
        <taxon>Teleostei</taxon>
        <taxon>Neoteleostei</taxon>
        <taxon>Acanthomorphata</taxon>
        <taxon>Carangaria</taxon>
        <taxon>Pleuronectiformes</taxon>
        <taxon>Pleuronectoidei</taxon>
        <taxon>Pleuronectidae</taxon>
        <taxon>Pleuronectes</taxon>
    </lineage>
</organism>
<feature type="region of interest" description="Disordered" evidence="1">
    <location>
        <begin position="87"/>
        <end position="125"/>
    </location>
</feature>
<proteinExistence type="predicted"/>
<feature type="region of interest" description="Disordered" evidence="1">
    <location>
        <begin position="44"/>
        <end position="72"/>
    </location>
</feature>
<accession>A0A9N7YEX9</accession>
<protein>
    <submittedName>
        <fullName evidence="2">Uncharacterized protein</fullName>
    </submittedName>
</protein>
<feature type="compositionally biased region" description="Basic residues" evidence="1">
    <location>
        <begin position="56"/>
        <end position="71"/>
    </location>
</feature>
<reference evidence="2" key="1">
    <citation type="submission" date="2020-03" db="EMBL/GenBank/DDBJ databases">
        <authorList>
            <person name="Weist P."/>
        </authorList>
    </citation>
    <scope>NUCLEOTIDE SEQUENCE</scope>
</reference>
<dbReference type="EMBL" id="CADEAL010000640">
    <property type="protein sequence ID" value="CAB1423213.1"/>
    <property type="molecule type" value="Genomic_DNA"/>
</dbReference>
<keyword evidence="3" id="KW-1185">Reference proteome</keyword>
<comment type="caution">
    <text evidence="2">The sequence shown here is derived from an EMBL/GenBank/DDBJ whole genome shotgun (WGS) entry which is preliminary data.</text>
</comment>
<evidence type="ECO:0000256" key="1">
    <source>
        <dbReference type="SAM" id="MobiDB-lite"/>
    </source>
</evidence>
<gene>
    <name evidence="2" type="ORF">PLEPLA_LOCUS11131</name>
</gene>
<evidence type="ECO:0000313" key="3">
    <source>
        <dbReference type="Proteomes" id="UP001153269"/>
    </source>
</evidence>
<evidence type="ECO:0000313" key="2">
    <source>
        <dbReference type="EMBL" id="CAB1423213.1"/>
    </source>
</evidence>